<dbReference type="InterPro" id="IPR036871">
    <property type="entry name" value="PX_dom_sf"/>
</dbReference>
<protein>
    <recommendedName>
        <fullName evidence="3">PX domain-containing protein</fullName>
    </recommendedName>
</protein>
<dbReference type="SUPFAM" id="SSF64268">
    <property type="entry name" value="PX domain"/>
    <property type="match status" value="1"/>
</dbReference>
<sequence length="223" mass="24989">MTSSISVDGSSIDESAENKTSCILRDIRVDIVDVEAAKSPAYVILIRPVVGPFTSTLGTIPSHTVARTYSEWRGLYKALLKASNYNDSGACMCVMGSCPFWTMHLLLHTVPFPPKVMFVRSTKLLQTRKVALLRFLSTILSRLQIFRPEIFEVSRTASLSSSDHTNLHACQFLRAIETFLGLSDAIVQQFALVTHKSRLQLTLQGWHLDRQKLNMSVVDDEEE</sequence>
<dbReference type="CDD" id="cd06093">
    <property type="entry name" value="PX_domain"/>
    <property type="match status" value="1"/>
</dbReference>
<dbReference type="EMBL" id="VJMJ01000009">
    <property type="protein sequence ID" value="KAF0744334.1"/>
    <property type="molecule type" value="Genomic_DNA"/>
</dbReference>
<name>A0A6G0XUT3_9STRA</name>
<proteinExistence type="predicted"/>
<dbReference type="Proteomes" id="UP000481153">
    <property type="component" value="Unassembled WGS sequence"/>
</dbReference>
<evidence type="ECO:0000313" key="1">
    <source>
        <dbReference type="EMBL" id="KAF0744334.1"/>
    </source>
</evidence>
<gene>
    <name evidence="1" type="ORF">Ae201684_000822</name>
</gene>
<evidence type="ECO:0000313" key="2">
    <source>
        <dbReference type="Proteomes" id="UP000481153"/>
    </source>
</evidence>
<evidence type="ECO:0008006" key="3">
    <source>
        <dbReference type="Google" id="ProtNLM"/>
    </source>
</evidence>
<accession>A0A6G0XUT3</accession>
<dbReference type="GO" id="GO:0035091">
    <property type="term" value="F:phosphatidylinositol binding"/>
    <property type="evidence" value="ECO:0007669"/>
    <property type="project" value="InterPro"/>
</dbReference>
<keyword evidence="2" id="KW-1185">Reference proteome</keyword>
<reference evidence="1 2" key="1">
    <citation type="submission" date="2019-07" db="EMBL/GenBank/DDBJ databases">
        <title>Genomics analysis of Aphanomyces spp. identifies a new class of oomycete effector associated with host adaptation.</title>
        <authorList>
            <person name="Gaulin E."/>
        </authorList>
    </citation>
    <scope>NUCLEOTIDE SEQUENCE [LARGE SCALE GENOMIC DNA]</scope>
    <source>
        <strain evidence="1 2">ATCC 201684</strain>
    </source>
</reference>
<dbReference type="AlphaFoldDB" id="A0A6G0XUT3"/>
<comment type="caution">
    <text evidence="1">The sequence shown here is derived from an EMBL/GenBank/DDBJ whole genome shotgun (WGS) entry which is preliminary data.</text>
</comment>
<organism evidence="1 2">
    <name type="scientific">Aphanomyces euteiches</name>
    <dbReference type="NCBI Taxonomy" id="100861"/>
    <lineage>
        <taxon>Eukaryota</taxon>
        <taxon>Sar</taxon>
        <taxon>Stramenopiles</taxon>
        <taxon>Oomycota</taxon>
        <taxon>Saprolegniomycetes</taxon>
        <taxon>Saprolegniales</taxon>
        <taxon>Verrucalvaceae</taxon>
        <taxon>Aphanomyces</taxon>
    </lineage>
</organism>
<dbReference type="Gene3D" id="3.30.1520.10">
    <property type="entry name" value="Phox-like domain"/>
    <property type="match status" value="1"/>
</dbReference>
<dbReference type="VEuPathDB" id="FungiDB:AeMF1_018845"/>
<dbReference type="OrthoDB" id="162303at2759"/>